<proteinExistence type="inferred from homology"/>
<protein>
    <recommendedName>
        <fullName evidence="10">Type II secretion system protein M</fullName>
        <shortName evidence="10">T2SS protein M</shortName>
    </recommendedName>
    <alternativeName>
        <fullName evidence="10">General secretion pathway protein M</fullName>
    </alternativeName>
</protein>
<keyword evidence="8 11" id="KW-1133">Transmembrane helix</keyword>
<evidence type="ECO:0000256" key="4">
    <source>
        <dbReference type="ARBA" id="ARBA00022475"/>
    </source>
</evidence>
<evidence type="ECO:0000256" key="1">
    <source>
        <dbReference type="ARBA" id="ARBA00004377"/>
    </source>
</evidence>
<comment type="similarity">
    <text evidence="2 10">Belongs to the GSP M family.</text>
</comment>
<reference evidence="12 13" key="1">
    <citation type="submission" date="2020-04" db="EMBL/GenBank/DDBJ databases">
        <authorList>
            <person name="Yoon J."/>
        </authorList>
    </citation>
    <scope>NUCLEOTIDE SEQUENCE [LARGE SCALE GENOMIC DNA]</scope>
    <source>
        <strain evidence="12 13">KMU-166</strain>
    </source>
</reference>
<evidence type="ECO:0000313" key="13">
    <source>
        <dbReference type="Proteomes" id="UP000765845"/>
    </source>
</evidence>
<dbReference type="PIRSF" id="PIRSF006291">
    <property type="entry name" value="GspM"/>
    <property type="match status" value="1"/>
</dbReference>
<evidence type="ECO:0000256" key="6">
    <source>
        <dbReference type="ARBA" id="ARBA00022692"/>
    </source>
</evidence>
<evidence type="ECO:0000256" key="8">
    <source>
        <dbReference type="ARBA" id="ARBA00022989"/>
    </source>
</evidence>
<evidence type="ECO:0000256" key="2">
    <source>
        <dbReference type="ARBA" id="ARBA00010637"/>
    </source>
</evidence>
<comment type="caution">
    <text evidence="12">The sequence shown here is derived from an EMBL/GenBank/DDBJ whole genome shotgun (WGS) entry which is preliminary data.</text>
</comment>
<dbReference type="Gene3D" id="3.30.1360.100">
    <property type="entry name" value="General secretion pathway protein M, EpsM"/>
    <property type="match status" value="1"/>
</dbReference>
<organism evidence="12 13">
    <name type="scientific">Spongiibacter thalassae</name>
    <dbReference type="NCBI Taxonomy" id="2721624"/>
    <lineage>
        <taxon>Bacteria</taxon>
        <taxon>Pseudomonadati</taxon>
        <taxon>Pseudomonadota</taxon>
        <taxon>Gammaproteobacteria</taxon>
        <taxon>Cellvibrionales</taxon>
        <taxon>Spongiibacteraceae</taxon>
        <taxon>Spongiibacter</taxon>
    </lineage>
</organism>
<evidence type="ECO:0000256" key="9">
    <source>
        <dbReference type="ARBA" id="ARBA00023136"/>
    </source>
</evidence>
<keyword evidence="3 10" id="KW-0813">Transport</keyword>
<name>A0ABX1GF70_9GAMM</name>
<dbReference type="EMBL" id="JAAWWK010000002">
    <property type="protein sequence ID" value="NKI16854.1"/>
    <property type="molecule type" value="Genomic_DNA"/>
</dbReference>
<keyword evidence="6 11" id="KW-0812">Transmembrane</keyword>
<keyword evidence="13" id="KW-1185">Reference proteome</keyword>
<feature type="transmembrane region" description="Helical" evidence="11">
    <location>
        <begin position="17"/>
        <end position="35"/>
    </location>
</feature>
<keyword evidence="5 10" id="KW-0997">Cell inner membrane</keyword>
<evidence type="ECO:0000256" key="5">
    <source>
        <dbReference type="ARBA" id="ARBA00022519"/>
    </source>
</evidence>
<evidence type="ECO:0000256" key="7">
    <source>
        <dbReference type="ARBA" id="ARBA00022927"/>
    </source>
</evidence>
<evidence type="ECO:0000256" key="10">
    <source>
        <dbReference type="PIRNR" id="PIRNR006291"/>
    </source>
</evidence>
<dbReference type="RefSeq" id="WP_168449400.1">
    <property type="nucleotide sequence ID" value="NZ_JAAWWK010000002.1"/>
</dbReference>
<accession>A0ABX1GF70</accession>
<evidence type="ECO:0000256" key="11">
    <source>
        <dbReference type="SAM" id="Phobius"/>
    </source>
</evidence>
<evidence type="ECO:0000256" key="3">
    <source>
        <dbReference type="ARBA" id="ARBA00022448"/>
    </source>
</evidence>
<keyword evidence="4 10" id="KW-1003">Cell membrane</keyword>
<evidence type="ECO:0000313" key="12">
    <source>
        <dbReference type="EMBL" id="NKI16854.1"/>
    </source>
</evidence>
<comment type="subcellular location">
    <subcellularLocation>
        <location evidence="1">Cell inner membrane</location>
        <topology evidence="1">Single-pass membrane protein</topology>
    </subcellularLocation>
</comment>
<gene>
    <name evidence="12" type="ORF">HCU74_05395</name>
</gene>
<sequence>MKSLSAMFNGRSEREQQILAAGILVGIPLLVYLLIWQPLLDGRRAAAERLEQRQQSYIWMQNAAAQIRAAQGSGQRLAFTGSPQQQITSAARQYSINISRIEPQSGGRYSVWVARCDYNNAVQFIDALLASGIALQSLSMNLLDVPGNVSLRLSLGGEV</sequence>
<keyword evidence="9 10" id="KW-0472">Membrane</keyword>
<dbReference type="Pfam" id="PF04612">
    <property type="entry name" value="T2SSM"/>
    <property type="match status" value="1"/>
</dbReference>
<dbReference type="Proteomes" id="UP000765845">
    <property type="component" value="Unassembled WGS sequence"/>
</dbReference>
<dbReference type="InterPro" id="IPR023229">
    <property type="entry name" value="T2SS_M_periplasmic_sf"/>
</dbReference>
<comment type="function">
    <text evidence="10">Inner membrane component of the type II secretion system required for the energy-dependent secretion of extracellular factors such as proteases and toxins from the periplasm.</text>
</comment>
<dbReference type="SUPFAM" id="SSF103054">
    <property type="entry name" value="General secretion pathway protein M, EpsM"/>
    <property type="match status" value="1"/>
</dbReference>
<keyword evidence="7 10" id="KW-0653">Protein transport</keyword>
<dbReference type="InterPro" id="IPR007690">
    <property type="entry name" value="T2SS_GspM"/>
</dbReference>